<evidence type="ECO:0000259" key="1">
    <source>
        <dbReference type="PROSITE" id="PS51186"/>
    </source>
</evidence>
<dbReference type="InterPro" id="IPR000182">
    <property type="entry name" value="GNAT_dom"/>
</dbReference>
<dbReference type="InterPro" id="IPR024320">
    <property type="entry name" value="LPG_synthase_C"/>
</dbReference>
<protein>
    <submittedName>
        <fullName evidence="2">GNAT family N-acetyltransferase</fullName>
    </submittedName>
</protein>
<dbReference type="InterPro" id="IPR016732">
    <property type="entry name" value="UCP018688"/>
</dbReference>
<dbReference type="EMBL" id="JADIMR010000067">
    <property type="protein sequence ID" value="MBO8446967.1"/>
    <property type="molecule type" value="Genomic_DNA"/>
</dbReference>
<accession>A0A9D9EFH2</accession>
<feature type="non-terminal residue" evidence="2">
    <location>
        <position position="1"/>
    </location>
</feature>
<dbReference type="Proteomes" id="UP000823637">
    <property type="component" value="Unassembled WGS sequence"/>
</dbReference>
<reference evidence="2" key="1">
    <citation type="submission" date="2020-10" db="EMBL/GenBank/DDBJ databases">
        <authorList>
            <person name="Gilroy R."/>
        </authorList>
    </citation>
    <scope>NUCLEOTIDE SEQUENCE</scope>
    <source>
        <strain evidence="2">D3-1215</strain>
    </source>
</reference>
<dbReference type="GO" id="GO:0016747">
    <property type="term" value="F:acyltransferase activity, transferring groups other than amino-acyl groups"/>
    <property type="evidence" value="ECO:0007669"/>
    <property type="project" value="InterPro"/>
</dbReference>
<dbReference type="Pfam" id="PF00583">
    <property type="entry name" value="Acetyltransf_1"/>
    <property type="match status" value="1"/>
</dbReference>
<dbReference type="Pfam" id="PF09924">
    <property type="entry name" value="LPG_synthase_C"/>
    <property type="match status" value="1"/>
</dbReference>
<dbReference type="Gene3D" id="3.40.630.30">
    <property type="match status" value="2"/>
</dbReference>
<proteinExistence type="predicted"/>
<dbReference type="SUPFAM" id="SSF55729">
    <property type="entry name" value="Acyl-CoA N-acyltransferases (Nat)"/>
    <property type="match status" value="3"/>
</dbReference>
<dbReference type="PROSITE" id="PS51186">
    <property type="entry name" value="GNAT"/>
    <property type="match status" value="1"/>
</dbReference>
<comment type="caution">
    <text evidence="2">The sequence shown here is derived from an EMBL/GenBank/DDBJ whole genome shotgun (WGS) entry which is preliminary data.</text>
</comment>
<feature type="domain" description="N-acetyltransferase" evidence="1">
    <location>
        <begin position="232"/>
        <end position="385"/>
    </location>
</feature>
<sequence>ISDGFLFLRSRAFDNESWGYLCPVGKGDMDKAMVMLREKAKTDNMPLVVFSMYGEWLRYDDFVYLDNRSFRDYVYEREALATLGGKKLQAKRNHVNKFIKKFPDIKVREMQAGDRDDFINLTLKWAESKEYPEGELLLLARLFDNFEALHGMIHGIAAYDGKKLVAFSLGGKINEDTFDVMMEKADKEYDGAFAFINRELAKSLPDEIKFMDREEDLGLPGLRKAKLSYHPVELRGYPTGVEKSSCMGQMFLLLKECFGDEDEFITKYLFYFSKPENRVLIHDKNDKCHLNAMFNIHLFKGKIFEKTAYLYALAVKPEMRGKGLAVEAIRQSLQAAYERNCTIALTIQANKNFNAWQRIFDFGEYAPVPVKLQAPDEFDFGTGDKNSDIALCRILHVEDYLKTYALIHPESVNSFNVKDDLFEQNNGCFSIADGKVVKTALKEDIPAVTVADIAGYCRVWDTELELSR</sequence>
<gene>
    <name evidence="2" type="ORF">IAC32_04385</name>
</gene>
<evidence type="ECO:0000313" key="3">
    <source>
        <dbReference type="Proteomes" id="UP000823637"/>
    </source>
</evidence>
<dbReference type="PANTHER" id="PTHR41373">
    <property type="entry name" value="DUF2156 DOMAIN-CONTAINING PROTEIN"/>
    <property type="match status" value="1"/>
</dbReference>
<dbReference type="CDD" id="cd04301">
    <property type="entry name" value="NAT_SF"/>
    <property type="match status" value="1"/>
</dbReference>
<evidence type="ECO:0000313" key="2">
    <source>
        <dbReference type="EMBL" id="MBO8446967.1"/>
    </source>
</evidence>
<dbReference type="AlphaFoldDB" id="A0A9D9EFH2"/>
<dbReference type="InterPro" id="IPR016181">
    <property type="entry name" value="Acyl_CoA_acyltransferase"/>
</dbReference>
<reference evidence="2" key="2">
    <citation type="journal article" date="2021" name="PeerJ">
        <title>Extensive microbial diversity within the chicken gut microbiome revealed by metagenomics and culture.</title>
        <authorList>
            <person name="Gilroy R."/>
            <person name="Ravi A."/>
            <person name="Getino M."/>
            <person name="Pursley I."/>
            <person name="Horton D.L."/>
            <person name="Alikhan N.F."/>
            <person name="Baker D."/>
            <person name="Gharbi K."/>
            <person name="Hall N."/>
            <person name="Watson M."/>
            <person name="Adriaenssens E.M."/>
            <person name="Foster-Nyarko E."/>
            <person name="Jarju S."/>
            <person name="Secka A."/>
            <person name="Antonio M."/>
            <person name="Oren A."/>
            <person name="Chaudhuri R.R."/>
            <person name="La Ragione R."/>
            <person name="Hildebrand F."/>
            <person name="Pallen M.J."/>
        </authorList>
    </citation>
    <scope>NUCLEOTIDE SEQUENCE</scope>
    <source>
        <strain evidence="2">D3-1215</strain>
    </source>
</reference>
<organism evidence="2 3">
    <name type="scientific">Candidatus Enterocola intestinipullorum</name>
    <dbReference type="NCBI Taxonomy" id="2840783"/>
    <lineage>
        <taxon>Bacteria</taxon>
        <taxon>Pseudomonadati</taxon>
        <taxon>Bacteroidota</taxon>
        <taxon>Bacteroidia</taxon>
        <taxon>Bacteroidales</taxon>
        <taxon>Candidatus Enterocola</taxon>
    </lineage>
</organism>
<name>A0A9D9EFH2_9BACT</name>
<dbReference type="PANTHER" id="PTHR41373:SF1">
    <property type="entry name" value="PHOSPHATIDYLGLYCEROL LYSYLTRANSFERASE C-TERMINAL DOMAIN-CONTAINING PROTEIN"/>
    <property type="match status" value="1"/>
</dbReference>